<dbReference type="GeneID" id="66935936"/>
<name>A0A9P3C4P2_ASPVI</name>
<sequence>MLTQFSDHHVLIKVEPGQSQVQPFALSQFTTPGTLPPAIPETGHSGNLSNRGYRMLHSLHNTPDCIGPQISVPEGKFAQTEPPGARPNMKMRRMHRLGQREAQKAWILFQENTISSWIECNNVLAASLHDLLKPLVMAAQERPGAGDAHKAVKLLPETQLKGTELVLAPKELGLLLLPVIRGSRRVQRRRVYGNLRLGQTATSNVHFSFTSTYEGEIQQLDDENQQAIHARTSARRQYRPNDDNTAASELAHIGYPGIGAGAEQWAKYSSTMALRLMPKDTVAQSPFSIIAITVPNREGAVAAAQREVPFALNKIQPSLVKLLDVGREIEWASRNNVDVTREITSEAHQNAILLYRRGLEYRDSCHAAEPSGRESIRRSPGSRRIRAEKSQRSHWESRVVCPRCSGKPVAPAGSVIFPANAMGIFLPITAGDLFGPALPQGLAANTALLLSIDLLRREAGDALVHMGMVPAT</sequence>
<gene>
    <name evidence="2" type="ORF">Aspvir_007954</name>
</gene>
<protein>
    <submittedName>
        <fullName evidence="2">Uncharacterized protein</fullName>
    </submittedName>
</protein>
<evidence type="ECO:0000256" key="1">
    <source>
        <dbReference type="SAM" id="MobiDB-lite"/>
    </source>
</evidence>
<dbReference type="EMBL" id="BOPL01000006">
    <property type="protein sequence ID" value="GIK03879.1"/>
    <property type="molecule type" value="Genomic_DNA"/>
</dbReference>
<evidence type="ECO:0000313" key="2">
    <source>
        <dbReference type="EMBL" id="GIK03879.1"/>
    </source>
</evidence>
<accession>A0A9P3C4P2</accession>
<comment type="caution">
    <text evidence="2">The sequence shown here is derived from an EMBL/GenBank/DDBJ whole genome shotgun (WGS) entry which is preliminary data.</text>
</comment>
<evidence type="ECO:0000313" key="3">
    <source>
        <dbReference type="Proteomes" id="UP000710440"/>
    </source>
</evidence>
<dbReference type="RefSeq" id="XP_043127065.1">
    <property type="nucleotide sequence ID" value="XM_043271130.1"/>
</dbReference>
<keyword evidence="3" id="KW-1185">Reference proteome</keyword>
<organism evidence="2 3">
    <name type="scientific">Aspergillus viridinutans</name>
    <dbReference type="NCBI Taxonomy" id="75553"/>
    <lineage>
        <taxon>Eukaryota</taxon>
        <taxon>Fungi</taxon>
        <taxon>Dikarya</taxon>
        <taxon>Ascomycota</taxon>
        <taxon>Pezizomycotina</taxon>
        <taxon>Eurotiomycetes</taxon>
        <taxon>Eurotiomycetidae</taxon>
        <taxon>Eurotiales</taxon>
        <taxon>Aspergillaceae</taxon>
        <taxon>Aspergillus</taxon>
        <taxon>Aspergillus subgen. Fumigati</taxon>
    </lineage>
</organism>
<dbReference type="OrthoDB" id="76567at2759"/>
<reference evidence="2 3" key="1">
    <citation type="submission" date="2021-02" db="EMBL/GenBank/DDBJ databases">
        <title>Pan-genome distribution and transcriptional activeness of fungal secondary metabolism genes in Aspergillus section Fumigati.</title>
        <authorList>
            <person name="Takahashi H."/>
            <person name="Umemura M."/>
            <person name="Ninomiya A."/>
            <person name="Kusuya Y."/>
            <person name="Urayama S."/>
            <person name="Shimizu M."/>
            <person name="Watanabe A."/>
            <person name="Kamei K."/>
            <person name="Yaguchi T."/>
            <person name="Hagiwara D."/>
        </authorList>
    </citation>
    <scope>NUCLEOTIDE SEQUENCE [LARGE SCALE GENOMIC DNA]</scope>
    <source>
        <strain evidence="2 3">IFM 47045</strain>
    </source>
</reference>
<proteinExistence type="predicted"/>
<dbReference type="AlphaFoldDB" id="A0A9P3C4P2"/>
<dbReference type="Proteomes" id="UP000710440">
    <property type="component" value="Unassembled WGS sequence"/>
</dbReference>
<feature type="region of interest" description="Disordered" evidence="1">
    <location>
        <begin position="369"/>
        <end position="390"/>
    </location>
</feature>